<proteinExistence type="inferred from homology"/>
<dbReference type="InterPro" id="IPR018214">
    <property type="entry name" value="GluRdtase_CS"/>
</dbReference>
<dbReference type="EMBL" id="RKRA01000001">
    <property type="protein sequence ID" value="RPF26605.1"/>
    <property type="molecule type" value="Genomic_DNA"/>
</dbReference>
<dbReference type="InterPro" id="IPR000343">
    <property type="entry name" value="4pyrrol_synth_GluRdtase"/>
</dbReference>
<evidence type="ECO:0000256" key="6">
    <source>
        <dbReference type="ARBA" id="ARBA00023244"/>
    </source>
</evidence>
<evidence type="ECO:0000256" key="10">
    <source>
        <dbReference type="PIRSR" id="PIRSR000445-2"/>
    </source>
</evidence>
<feature type="binding site" evidence="8 10">
    <location>
        <position position="114"/>
    </location>
    <ligand>
        <name>substrate</name>
    </ligand>
</feature>
<dbReference type="InterPro" id="IPR036343">
    <property type="entry name" value="GluRdtase_N_sf"/>
</dbReference>
<evidence type="ECO:0000256" key="9">
    <source>
        <dbReference type="PIRSR" id="PIRSR000445-1"/>
    </source>
</evidence>
<feature type="site" description="Important for activity" evidence="8 12">
    <location>
        <position position="93"/>
    </location>
</feature>
<evidence type="ECO:0000256" key="1">
    <source>
        <dbReference type="ARBA" id="ARBA00005059"/>
    </source>
</evidence>
<evidence type="ECO:0000256" key="7">
    <source>
        <dbReference type="ARBA" id="ARBA00047464"/>
    </source>
</evidence>
<dbReference type="GO" id="GO:0019353">
    <property type="term" value="P:protoporphyrinogen IX biosynthetic process from glutamate"/>
    <property type="evidence" value="ECO:0007669"/>
    <property type="project" value="TreeGrafter"/>
</dbReference>
<comment type="function">
    <text evidence="8">Catalyzes the NADPH-dependent reduction of glutamyl-tRNA(Glu) to glutamate 1-semialdehyde (GSA).</text>
</comment>
<comment type="similarity">
    <text evidence="2 8">Belongs to the glutamyl-tRNA reductase family.</text>
</comment>
<dbReference type="InterPro" id="IPR036291">
    <property type="entry name" value="NAD(P)-bd_dom_sf"/>
</dbReference>
<comment type="catalytic activity">
    <reaction evidence="7 8">
        <text>(S)-4-amino-5-oxopentanoate + tRNA(Glu) + NADP(+) = L-glutamyl-tRNA(Glu) + NADPH + H(+)</text>
        <dbReference type="Rhea" id="RHEA:12344"/>
        <dbReference type="Rhea" id="RHEA-COMP:9663"/>
        <dbReference type="Rhea" id="RHEA-COMP:9680"/>
        <dbReference type="ChEBI" id="CHEBI:15378"/>
        <dbReference type="ChEBI" id="CHEBI:57501"/>
        <dbReference type="ChEBI" id="CHEBI:57783"/>
        <dbReference type="ChEBI" id="CHEBI:58349"/>
        <dbReference type="ChEBI" id="CHEBI:78442"/>
        <dbReference type="ChEBI" id="CHEBI:78520"/>
        <dbReference type="EC" id="1.2.1.70"/>
    </reaction>
</comment>
<dbReference type="SUPFAM" id="SSF69075">
    <property type="entry name" value="Glutamyl tRNA-reductase dimerization domain"/>
    <property type="match status" value="1"/>
</dbReference>
<keyword evidence="6 8" id="KW-0627">Porphyrin biosynthesis</keyword>
<evidence type="ECO:0000256" key="2">
    <source>
        <dbReference type="ARBA" id="ARBA00005916"/>
    </source>
</evidence>
<protein>
    <recommendedName>
        <fullName evidence="3 8">Glutamyl-tRNA reductase</fullName>
        <shortName evidence="8">GluTR</shortName>
        <ecNumber evidence="3 8">1.2.1.70</ecNumber>
    </recommendedName>
</protein>
<evidence type="ECO:0000313" key="17">
    <source>
        <dbReference type="EMBL" id="RPF26605.1"/>
    </source>
</evidence>
<feature type="domain" description="Tetrapyrrole biosynthesis glutamyl-tRNA reductase dimerisation" evidence="14">
    <location>
        <begin position="333"/>
        <end position="428"/>
    </location>
</feature>
<feature type="region of interest" description="Disordered" evidence="13">
    <location>
        <begin position="440"/>
        <end position="499"/>
    </location>
</feature>
<evidence type="ECO:0000259" key="15">
    <source>
        <dbReference type="Pfam" id="PF01488"/>
    </source>
</evidence>
<keyword evidence="5 8" id="KW-0560">Oxidoreductase</keyword>
<evidence type="ECO:0000256" key="12">
    <source>
        <dbReference type="PIRSR" id="PIRSR000445-4"/>
    </source>
</evidence>
<dbReference type="Pfam" id="PF05201">
    <property type="entry name" value="GlutR_N"/>
    <property type="match status" value="1"/>
</dbReference>
<feature type="compositionally biased region" description="Basic and acidic residues" evidence="13">
    <location>
        <begin position="478"/>
        <end position="488"/>
    </location>
</feature>
<dbReference type="Pfam" id="PF01488">
    <property type="entry name" value="Shikimate_DH"/>
    <property type="match status" value="1"/>
</dbReference>
<name>A0A3N4ZZV2_9MICO</name>
<evidence type="ECO:0000259" key="16">
    <source>
        <dbReference type="Pfam" id="PF05201"/>
    </source>
</evidence>
<dbReference type="PANTHER" id="PTHR43013">
    <property type="entry name" value="GLUTAMYL-TRNA REDUCTASE"/>
    <property type="match status" value="1"/>
</dbReference>
<comment type="subunit">
    <text evidence="8">Homodimer.</text>
</comment>
<dbReference type="SUPFAM" id="SSF51735">
    <property type="entry name" value="NAD(P)-binding Rossmann-fold domains"/>
    <property type="match status" value="1"/>
</dbReference>
<organism evidence="17 18">
    <name type="scientific">Georgenia muralis</name>
    <dbReference type="NCBI Taxonomy" id="154117"/>
    <lineage>
        <taxon>Bacteria</taxon>
        <taxon>Bacillati</taxon>
        <taxon>Actinomycetota</taxon>
        <taxon>Actinomycetes</taxon>
        <taxon>Micrococcales</taxon>
        <taxon>Bogoriellaceae</taxon>
        <taxon>Georgenia</taxon>
    </lineage>
</organism>
<dbReference type="GO" id="GO:0050661">
    <property type="term" value="F:NADP binding"/>
    <property type="evidence" value="ECO:0007669"/>
    <property type="project" value="InterPro"/>
</dbReference>
<dbReference type="RefSeq" id="WP_123915443.1">
    <property type="nucleotide sequence ID" value="NZ_RKRA01000001.1"/>
</dbReference>
<keyword evidence="4 8" id="KW-0521">NADP</keyword>
<comment type="miscellaneous">
    <text evidence="8">During catalysis, the active site Cys acts as a nucleophile attacking the alpha-carbonyl group of tRNA-bound glutamate with the formation of a thioester intermediate between enzyme and glutamate, and the concomitant release of tRNA(Glu). The thioester intermediate is finally reduced by direct hydride transfer from NADPH, to form the product GSA.</text>
</comment>
<dbReference type="SUPFAM" id="SSF69742">
    <property type="entry name" value="Glutamyl tRNA-reductase catalytic, N-terminal domain"/>
    <property type="match status" value="1"/>
</dbReference>
<dbReference type="EC" id="1.2.1.70" evidence="3 8"/>
<evidence type="ECO:0000256" key="13">
    <source>
        <dbReference type="SAM" id="MobiDB-lite"/>
    </source>
</evidence>
<dbReference type="InterPro" id="IPR006151">
    <property type="entry name" value="Shikm_DH/Glu-tRNA_Rdtase"/>
</dbReference>
<feature type="domain" description="Glutamyl-tRNA reductase N-terminal" evidence="16">
    <location>
        <begin position="3"/>
        <end position="149"/>
    </location>
</feature>
<feature type="domain" description="Quinate/shikimate 5-dehydrogenase/glutamyl-tRNA reductase" evidence="15">
    <location>
        <begin position="195"/>
        <end position="318"/>
    </location>
</feature>
<dbReference type="Proteomes" id="UP000280726">
    <property type="component" value="Unassembled WGS sequence"/>
</dbReference>
<dbReference type="InterPro" id="IPR015896">
    <property type="entry name" value="4pyrrol_synth_GluRdtase_dimer"/>
</dbReference>
<feature type="binding site" evidence="8 10">
    <location>
        <begin position="43"/>
        <end position="46"/>
    </location>
    <ligand>
        <name>substrate</name>
    </ligand>
</feature>
<dbReference type="Gene3D" id="3.30.460.30">
    <property type="entry name" value="Glutamyl-tRNA reductase, N-terminal domain"/>
    <property type="match status" value="1"/>
</dbReference>
<evidence type="ECO:0000256" key="4">
    <source>
        <dbReference type="ARBA" id="ARBA00022857"/>
    </source>
</evidence>
<reference evidence="17 18" key="1">
    <citation type="submission" date="2018-11" db="EMBL/GenBank/DDBJ databases">
        <title>Sequencing the genomes of 1000 actinobacteria strains.</title>
        <authorList>
            <person name="Klenk H.-P."/>
        </authorList>
    </citation>
    <scope>NUCLEOTIDE SEQUENCE [LARGE SCALE GENOMIC DNA]</scope>
    <source>
        <strain evidence="17 18">DSM 14418</strain>
    </source>
</reference>
<evidence type="ECO:0000256" key="3">
    <source>
        <dbReference type="ARBA" id="ARBA00012970"/>
    </source>
</evidence>
<dbReference type="Gene3D" id="3.40.50.720">
    <property type="entry name" value="NAD(P)-binding Rossmann-like Domain"/>
    <property type="match status" value="1"/>
</dbReference>
<gene>
    <name evidence="8" type="primary">hemA</name>
    <name evidence="17" type="ORF">EDD32_1052</name>
</gene>
<dbReference type="InterPro" id="IPR015895">
    <property type="entry name" value="4pyrrol_synth_GluRdtase_N"/>
</dbReference>
<dbReference type="Pfam" id="PF00745">
    <property type="entry name" value="GlutR_dimer"/>
    <property type="match status" value="1"/>
</dbReference>
<dbReference type="PROSITE" id="PS00747">
    <property type="entry name" value="GLUTR"/>
    <property type="match status" value="1"/>
</dbReference>
<sequence>MLSANHHDLNLTDVERLSTGAHEVGPQVVASSPAVAGAVVLATCNRLEVYVEAESPEEAARAAQEAVARSSGTDLAEVARLMRAETDDAAVRHLFEVAAGLDSMVVGEREITGQVRRALSAAREAGTTSPLLEKTLQRATRTSRQVAVATDLARAGLSVVSVALDLAAARAGALACEREHAAAADPHDPAVPRASLAGRRTLLVGTGSYAGASLAALRERGVTDVAVWSASGRARDFAAGHGVVVAEEDLAAALAGVDLVVTVRGTGTPVLRVDLVAAAVAARRPEDGPLVVVDLALHRDVEEEVGDLDGVLLVDLPTVREHAPAATAAEIARARQIVDDAVRELLEDHAGRRMDQAVVALRESVADAVAAEIERLPADGAIPADKAAQALRRLAARLLHEPTVRARTAGRQGRGEEYLLALEQVLGLSLPGVAGAVHPVADAPGHPHEPGHVAGHVPEPGHVAGPAREPGHAVGPAREPDLRSERATHLPVPAQPADA</sequence>
<evidence type="ECO:0000259" key="14">
    <source>
        <dbReference type="Pfam" id="PF00745"/>
    </source>
</evidence>
<accession>A0A3N4ZZV2</accession>
<feature type="active site" description="Nucleophile" evidence="8 9">
    <location>
        <position position="44"/>
    </location>
</feature>
<dbReference type="PIRSF" id="PIRSF000445">
    <property type="entry name" value="4pyrrol_synth_GluRdtase"/>
    <property type="match status" value="1"/>
</dbReference>
<evidence type="ECO:0000256" key="5">
    <source>
        <dbReference type="ARBA" id="ARBA00023002"/>
    </source>
</evidence>
<dbReference type="HAMAP" id="MF_00087">
    <property type="entry name" value="Glu_tRNA_reductase"/>
    <property type="match status" value="1"/>
</dbReference>
<dbReference type="GO" id="GO:0008883">
    <property type="term" value="F:glutamyl-tRNA reductase activity"/>
    <property type="evidence" value="ECO:0007669"/>
    <property type="project" value="UniProtKB-UniRule"/>
</dbReference>
<evidence type="ECO:0000256" key="8">
    <source>
        <dbReference type="HAMAP-Rule" id="MF_00087"/>
    </source>
</evidence>
<evidence type="ECO:0000313" key="18">
    <source>
        <dbReference type="Proteomes" id="UP000280726"/>
    </source>
</evidence>
<dbReference type="NCBIfam" id="NF000750">
    <property type="entry name" value="PRK00045.3-4"/>
    <property type="match status" value="1"/>
</dbReference>
<dbReference type="PANTHER" id="PTHR43013:SF1">
    <property type="entry name" value="GLUTAMYL-TRNA REDUCTASE"/>
    <property type="match status" value="1"/>
</dbReference>
<feature type="binding site" evidence="8 10">
    <location>
        <position position="103"/>
    </location>
    <ligand>
        <name>substrate</name>
    </ligand>
</feature>
<comment type="domain">
    <text evidence="8">Possesses an unusual extended V-shaped dimeric structure with each monomer consisting of three distinct domains arranged along a curved 'spinal' alpha-helix. The N-terminal catalytic domain specifically recognizes the glutamate moiety of the substrate. The second domain is the NADPH-binding domain, and the third C-terminal domain is responsible for dimerization.</text>
</comment>
<comment type="pathway">
    <text evidence="1 8">Porphyrin-containing compound metabolism; protoporphyrin-IX biosynthesis; 5-aminolevulinate from L-glutamyl-tRNA(Glu): step 1/2.</text>
</comment>
<comment type="caution">
    <text evidence="17">The sequence shown here is derived from an EMBL/GenBank/DDBJ whole genome shotgun (WGS) entry which is preliminary data.</text>
</comment>
<feature type="binding site" evidence="8 10">
    <location>
        <begin position="108"/>
        <end position="110"/>
    </location>
    <ligand>
        <name>substrate</name>
    </ligand>
</feature>
<keyword evidence="18" id="KW-1185">Reference proteome</keyword>
<dbReference type="OrthoDB" id="110209at2"/>
<dbReference type="UniPathway" id="UPA00251">
    <property type="reaction ID" value="UER00316"/>
</dbReference>
<feature type="binding site" evidence="8 11">
    <location>
        <begin position="205"/>
        <end position="210"/>
    </location>
    <ligand>
        <name>NADP(+)</name>
        <dbReference type="ChEBI" id="CHEBI:58349"/>
    </ligand>
</feature>
<dbReference type="AlphaFoldDB" id="A0A3N4ZZV2"/>
<evidence type="ECO:0000256" key="11">
    <source>
        <dbReference type="PIRSR" id="PIRSR000445-3"/>
    </source>
</evidence>
<dbReference type="InterPro" id="IPR036453">
    <property type="entry name" value="GluRdtase_dimer_dom_sf"/>
</dbReference>